<comment type="caution">
    <text evidence="1">The sequence shown here is derived from an EMBL/GenBank/DDBJ whole genome shotgun (WGS) entry which is preliminary data.</text>
</comment>
<gene>
    <name evidence="1" type="ORF">SPF06_08330</name>
</gene>
<dbReference type="Proteomes" id="UP001304769">
    <property type="component" value="Unassembled WGS sequence"/>
</dbReference>
<accession>A0ABU5T4X5</accession>
<keyword evidence="2" id="KW-1185">Reference proteome</keyword>
<organism evidence="1 2">
    <name type="scientific">Sinomonas terricola</name>
    <dbReference type="NCBI Taxonomy" id="3110330"/>
    <lineage>
        <taxon>Bacteria</taxon>
        <taxon>Bacillati</taxon>
        <taxon>Actinomycetota</taxon>
        <taxon>Actinomycetes</taxon>
        <taxon>Micrococcales</taxon>
        <taxon>Micrococcaceae</taxon>
        <taxon>Sinomonas</taxon>
    </lineage>
</organism>
<protein>
    <recommendedName>
        <fullName evidence="3">ParD-like antitoxin of type II toxin-antitoxin system</fullName>
    </recommendedName>
</protein>
<dbReference type="RefSeq" id="WP_323278574.1">
    <property type="nucleotide sequence ID" value="NZ_JAYGGQ010000005.1"/>
</dbReference>
<evidence type="ECO:0000313" key="1">
    <source>
        <dbReference type="EMBL" id="MEA5454725.1"/>
    </source>
</evidence>
<evidence type="ECO:0008006" key="3">
    <source>
        <dbReference type="Google" id="ProtNLM"/>
    </source>
</evidence>
<sequence>MTAMPTHPTRIDHDVYEAAKAEGGSAAERINRWARIGRELEATSSGSAVARVLAGNGSYDALAEREQAVVRAAWDERIASALASLNFEPELLAAGETWAEADEDGNLVIRGGE</sequence>
<dbReference type="EMBL" id="JAYGGQ010000005">
    <property type="protein sequence ID" value="MEA5454725.1"/>
    <property type="molecule type" value="Genomic_DNA"/>
</dbReference>
<evidence type="ECO:0000313" key="2">
    <source>
        <dbReference type="Proteomes" id="UP001304769"/>
    </source>
</evidence>
<name>A0ABU5T4X5_9MICC</name>
<proteinExistence type="predicted"/>
<reference evidence="1 2" key="1">
    <citation type="submission" date="2023-12" db="EMBL/GenBank/DDBJ databases">
        <title>Sinomonas terricola sp. nov, isolated from litchi orchard soil in Guangdong, PR China.</title>
        <authorList>
            <person name="Jiaxin W."/>
            <person name="Yang Z."/>
            <person name="Honghui Z."/>
        </authorList>
    </citation>
    <scope>NUCLEOTIDE SEQUENCE [LARGE SCALE GENOMIC DNA]</scope>
    <source>
        <strain evidence="1 2">JGH33</strain>
    </source>
</reference>